<organism evidence="3 4">
    <name type="scientific">Bacillus cereus</name>
    <dbReference type="NCBI Taxonomy" id="1396"/>
    <lineage>
        <taxon>Bacteria</taxon>
        <taxon>Bacillati</taxon>
        <taxon>Bacillota</taxon>
        <taxon>Bacilli</taxon>
        <taxon>Bacillales</taxon>
        <taxon>Bacillaceae</taxon>
        <taxon>Bacillus</taxon>
        <taxon>Bacillus cereus group</taxon>
    </lineage>
</organism>
<dbReference type="InterPro" id="IPR023346">
    <property type="entry name" value="Lysozyme-like_dom_sf"/>
</dbReference>
<evidence type="ECO:0000313" key="4">
    <source>
        <dbReference type="Proteomes" id="UP000225766"/>
    </source>
</evidence>
<dbReference type="SUPFAM" id="SSF53955">
    <property type="entry name" value="Lysozyme-like"/>
    <property type="match status" value="1"/>
</dbReference>
<gene>
    <name evidence="3" type="ORF">COD19_19400</name>
</gene>
<sequence length="406" mass="44201">MDHNEYENEYVEQDEHIEEGRIAKESKQKVRQKALAAGKKAAKALGGAAKKGIKAAGKAVATKIGGVIGVGCLPIIGIVIVLMLVIGGVVVLFSPGGDEETVKKYADTAVELKLDWHELVAFSMALYDNNLEGKDPQEAAIYFFTYKHEEKKTEEICVEKDGNPCAEKQTVEKTVTTEELQGPKIKDKLGGSSLIEFYKTHAAAMTNHGLEKAMDLAGFSEDKKNYVRSIISSGMLDELYPTLSSIGSSSFGGYCGGPITTNGTAKNINPKIAKHEPILAQEAQKQGIPEFTQLLMALMNREGGDEPENDPMQVSEAICNGQRNCTTSPQMSIQRGVEVFKSRLQLADGDIAMGLQAYNMGDGYVKMAKSMGGHSEESAKAYAEKYRQSTSCGWRTPWCYGDYVRP</sequence>
<reference evidence="3 4" key="1">
    <citation type="submission" date="2017-09" db="EMBL/GenBank/DDBJ databases">
        <title>Large-scale bioinformatics analysis of Bacillus genomes uncovers conserved roles of natural products in bacterial physiology.</title>
        <authorList>
            <consortium name="Agbiome Team Llc"/>
            <person name="Bleich R.M."/>
            <person name="Grubbs K.J."/>
            <person name="Santa Maria K.C."/>
            <person name="Allen S.E."/>
            <person name="Farag S."/>
            <person name="Shank E.A."/>
            <person name="Bowers A."/>
        </authorList>
    </citation>
    <scope>NUCLEOTIDE SEQUENCE [LARGE SCALE GENOMIC DNA]</scope>
    <source>
        <strain evidence="3 4">AFS040105</strain>
    </source>
</reference>
<dbReference type="Proteomes" id="UP000225766">
    <property type="component" value="Unassembled WGS sequence"/>
</dbReference>
<keyword evidence="1" id="KW-0812">Transmembrane</keyword>
<feature type="transmembrane region" description="Helical" evidence="1">
    <location>
        <begin position="64"/>
        <end position="93"/>
    </location>
</feature>
<dbReference type="InterPro" id="IPR047194">
    <property type="entry name" value="CwlT-like_lysozyme"/>
</dbReference>
<dbReference type="RefSeq" id="WP_098859060.1">
    <property type="nucleotide sequence ID" value="NZ_NUMG01000027.1"/>
</dbReference>
<dbReference type="EMBL" id="NUMG01000027">
    <property type="protein sequence ID" value="PGT99485.1"/>
    <property type="molecule type" value="Genomic_DNA"/>
</dbReference>
<accession>A0A2C1L3N4</accession>
<feature type="domain" description="CwlT-like lysozyme" evidence="2">
    <location>
        <begin position="271"/>
        <end position="387"/>
    </location>
</feature>
<name>A0A2C1L3N4_BACCE</name>
<proteinExistence type="predicted"/>
<evidence type="ECO:0000256" key="1">
    <source>
        <dbReference type="SAM" id="Phobius"/>
    </source>
</evidence>
<dbReference type="Pfam" id="PF13702">
    <property type="entry name" value="Lysozyme_like"/>
    <property type="match status" value="1"/>
</dbReference>
<evidence type="ECO:0000259" key="2">
    <source>
        <dbReference type="Pfam" id="PF13702"/>
    </source>
</evidence>
<comment type="caution">
    <text evidence="3">The sequence shown here is derived from an EMBL/GenBank/DDBJ whole genome shotgun (WGS) entry which is preliminary data.</text>
</comment>
<dbReference type="Gene3D" id="1.10.530.10">
    <property type="match status" value="1"/>
</dbReference>
<evidence type="ECO:0000313" key="3">
    <source>
        <dbReference type="EMBL" id="PGT99485.1"/>
    </source>
</evidence>
<protein>
    <recommendedName>
        <fullName evidence="2">CwlT-like lysozyme domain-containing protein</fullName>
    </recommendedName>
</protein>
<keyword evidence="1" id="KW-0472">Membrane</keyword>
<dbReference type="AlphaFoldDB" id="A0A2C1L3N4"/>
<keyword evidence="1" id="KW-1133">Transmembrane helix</keyword>